<evidence type="ECO:0000256" key="4">
    <source>
        <dbReference type="ARBA" id="ARBA00022723"/>
    </source>
</evidence>
<comment type="similarity">
    <text evidence="2">Belongs to the Ro 60 kDa family.</text>
</comment>
<evidence type="ECO:0000256" key="3">
    <source>
        <dbReference type="ARBA" id="ARBA00022490"/>
    </source>
</evidence>
<organism evidence="7 8">
    <name type="scientific">Acinetobacter bereziniae</name>
    <name type="common">Acinetobacter genomosp. 10</name>
    <dbReference type="NCBI Taxonomy" id="106648"/>
    <lineage>
        <taxon>Bacteria</taxon>
        <taxon>Pseudomonadati</taxon>
        <taxon>Pseudomonadota</taxon>
        <taxon>Gammaproteobacteria</taxon>
        <taxon>Moraxellales</taxon>
        <taxon>Moraxellaceae</taxon>
        <taxon>Acinetobacter</taxon>
    </lineage>
</organism>
<comment type="subcellular location">
    <subcellularLocation>
        <location evidence="1">Cytoplasm</location>
    </subcellularLocation>
</comment>
<evidence type="ECO:0000313" key="8">
    <source>
        <dbReference type="Proteomes" id="UP000644140"/>
    </source>
</evidence>
<dbReference type="InterPro" id="IPR008858">
    <property type="entry name" value="TROVE_dom"/>
</dbReference>
<name>A0A8I1A873_ACIBZ</name>
<proteinExistence type="inferred from homology"/>
<evidence type="ECO:0000256" key="6">
    <source>
        <dbReference type="ARBA" id="ARBA00023274"/>
    </source>
</evidence>
<keyword evidence="3" id="KW-0963">Cytoplasm</keyword>
<accession>A0A8I1A873</accession>
<dbReference type="PANTHER" id="PTHR14202:SF0">
    <property type="entry name" value="RNA-BINDING PROTEIN RO60"/>
    <property type="match status" value="1"/>
</dbReference>
<dbReference type="InterPro" id="IPR037214">
    <property type="entry name" value="TROVE_dom_sf"/>
</dbReference>
<dbReference type="SUPFAM" id="SSF140864">
    <property type="entry name" value="TROVE domain-like"/>
    <property type="match status" value="1"/>
</dbReference>
<dbReference type="PROSITE" id="PS50988">
    <property type="entry name" value="TROVE"/>
    <property type="match status" value="1"/>
</dbReference>
<keyword evidence="4" id="KW-0479">Metal-binding</keyword>
<dbReference type="GO" id="GO:0005737">
    <property type="term" value="C:cytoplasm"/>
    <property type="evidence" value="ECO:0007669"/>
    <property type="project" value="UniProtKB-SubCell"/>
</dbReference>
<dbReference type="GO" id="GO:0046872">
    <property type="term" value="F:metal ion binding"/>
    <property type="evidence" value="ECO:0007669"/>
    <property type="project" value="UniProtKB-KW"/>
</dbReference>
<dbReference type="SUPFAM" id="SSF53300">
    <property type="entry name" value="vWA-like"/>
    <property type="match status" value="1"/>
</dbReference>
<evidence type="ECO:0000256" key="5">
    <source>
        <dbReference type="ARBA" id="ARBA00022884"/>
    </source>
</evidence>
<dbReference type="InterPro" id="IPR036465">
    <property type="entry name" value="vWFA_dom_sf"/>
</dbReference>
<evidence type="ECO:0000313" key="7">
    <source>
        <dbReference type="EMBL" id="UUN99445.1"/>
    </source>
</evidence>
<dbReference type="EMBL" id="CP092085">
    <property type="protein sequence ID" value="UUN99445.1"/>
    <property type="molecule type" value="Genomic_DNA"/>
</dbReference>
<dbReference type="GO" id="GO:0003723">
    <property type="term" value="F:RNA binding"/>
    <property type="evidence" value="ECO:0007669"/>
    <property type="project" value="UniProtKB-KW"/>
</dbReference>
<keyword evidence="6" id="KW-0687">Ribonucleoprotein</keyword>
<dbReference type="InterPro" id="IPR040322">
    <property type="entry name" value="TROVE2"/>
</dbReference>
<dbReference type="GO" id="GO:1990904">
    <property type="term" value="C:ribonucleoprotein complex"/>
    <property type="evidence" value="ECO:0007669"/>
    <property type="project" value="UniProtKB-KW"/>
</dbReference>
<dbReference type="Gene3D" id="3.40.50.410">
    <property type="entry name" value="von Willebrand factor, type A domain"/>
    <property type="match status" value="1"/>
</dbReference>
<reference evidence="7" key="1">
    <citation type="submission" date="2022-02" db="EMBL/GenBank/DDBJ databases">
        <title>Characterization of Tn125 harboring carbapenem-resistant Acinetobacter bereziniae clinical isolates.</title>
        <authorList>
            <person name="Wong N.-K."/>
            <person name="Pan Q."/>
        </authorList>
    </citation>
    <scope>NUCLEOTIDE SEQUENCE</scope>
    <source>
        <strain evidence="7">GD03393</strain>
    </source>
</reference>
<dbReference type="AlphaFoldDB" id="A0A8I1A873"/>
<sequence length="543" mass="60965">MANKTIFASKQQAKPKTIEYNEAGGRAYTLKSRAALAQLTATGTLNQTFYQNAQVQLDHILNLALEVEPAFVAKTAIYARQKAQMKDTPVVLLALLSELDTELFKQIFPLIIDNGKQLRNFVQIMRSGMIGRKSLGSLPKRMVNEWILSASAQQLLAANVGNSPSLADVLKMTHPKPKTVEQDAFFAYVLGKEYQFEQLPAQVQALEKFRSGVSTELPKVPMQLLTHLNLTTQQWAEIACHGSWQMLRMNLNTFLRHDVFKIKGMTKIIADKLMDEQAIKKSRVFPYQLMMAWSALAEGMPPEIAKALKFAVQCSISNVPKLQGNIVIAIDVSGSMSSSITGYRQGATSQLRCVDVAALFASAFKYVNPNIRLMAFDTEVRQLSNLSKVQEYLKRKNLMKQPNLEIDIFALAKKFANMCGGGTDCSKPLALLVKENAKVDMVIYFSDNESWADQIPRAHRQTGMMHYWKQLKQLNPDAKLVCVDLQPYATTQLPEHKDVMNIGGFSDNVFKLIESFANNEMHVNHWISEIENIDLTQIQSHVS</sequence>
<dbReference type="Pfam" id="PF25045">
    <property type="entry name" value="vWA_Ro60"/>
    <property type="match status" value="1"/>
</dbReference>
<dbReference type="PANTHER" id="PTHR14202">
    <property type="entry name" value="60 KDA RIBONUCLEOPROTEIN SSA/RO"/>
    <property type="match status" value="1"/>
</dbReference>
<keyword evidence="5" id="KW-0694">RNA-binding</keyword>
<dbReference type="RefSeq" id="WP_151781569.1">
    <property type="nucleotide sequence ID" value="NZ_BKNL01000083.1"/>
</dbReference>
<protein>
    <submittedName>
        <fullName evidence="7">TROVE domain-containing protein</fullName>
    </submittedName>
</protein>
<dbReference type="InterPro" id="IPR056800">
    <property type="entry name" value="vWA_Ro60"/>
</dbReference>
<gene>
    <name evidence="7" type="ORF">I9054_008365</name>
</gene>
<dbReference type="Proteomes" id="UP000644140">
    <property type="component" value="Chromosome"/>
</dbReference>
<evidence type="ECO:0000256" key="1">
    <source>
        <dbReference type="ARBA" id="ARBA00004496"/>
    </source>
</evidence>
<evidence type="ECO:0000256" key="2">
    <source>
        <dbReference type="ARBA" id="ARBA00007814"/>
    </source>
</evidence>